<accession>A0ABR5SHW0</accession>
<keyword evidence="2" id="KW-1185">Reference proteome</keyword>
<comment type="caution">
    <text evidence="1">The sequence shown here is derived from an EMBL/GenBank/DDBJ whole genome shotgun (WGS) entry which is preliminary data.</text>
</comment>
<reference evidence="1 2" key="1">
    <citation type="submission" date="2015-11" db="EMBL/GenBank/DDBJ databases">
        <authorList>
            <person name="Lin W."/>
        </authorList>
    </citation>
    <scope>NUCLEOTIDE SEQUENCE [LARGE SCALE GENOMIC DNA]</scope>
    <source>
        <strain evidence="1 2">HCH-1</strain>
    </source>
</reference>
<evidence type="ECO:0000313" key="1">
    <source>
        <dbReference type="EMBL" id="KWT91825.1"/>
    </source>
</evidence>
<dbReference type="EMBL" id="LNQR01000028">
    <property type="protein sequence ID" value="KWT91825.1"/>
    <property type="molecule type" value="Genomic_DNA"/>
</dbReference>
<protein>
    <submittedName>
        <fullName evidence="1">Uncharacterized protein</fullName>
    </submittedName>
</protein>
<name>A0ABR5SHW0_9BACT</name>
<dbReference type="RefSeq" id="WP_085051254.1">
    <property type="nucleotide sequence ID" value="NZ_LNQR01000028.1"/>
</dbReference>
<gene>
    <name evidence="1" type="ORF">ASN18_0727</name>
</gene>
<evidence type="ECO:0000313" key="2">
    <source>
        <dbReference type="Proteomes" id="UP000060487"/>
    </source>
</evidence>
<sequence>MGTLKQLCSLIASERTCSDLFGEKSDSDWDNVYCYVTCINGGMADICWKNVDGQQELLKDFFVEVPQQSFLKLKVFGCSEFKKRLKKRKSLLDNKFFQDDDL</sequence>
<organism evidence="1 2">
    <name type="scientific">Candidatus Magnetominusculus xianensis</name>
    <dbReference type="NCBI Taxonomy" id="1748249"/>
    <lineage>
        <taxon>Bacteria</taxon>
        <taxon>Pseudomonadati</taxon>
        <taxon>Nitrospirota</taxon>
        <taxon>Nitrospiria</taxon>
        <taxon>Nitrospirales</taxon>
        <taxon>Nitrospiraceae</taxon>
        <taxon>Candidatus Magnetominusculus</taxon>
    </lineage>
</organism>
<dbReference type="Proteomes" id="UP000060487">
    <property type="component" value="Unassembled WGS sequence"/>
</dbReference>
<proteinExistence type="predicted"/>